<dbReference type="PANTHER" id="PTHR43537:SF5">
    <property type="entry name" value="UXU OPERON TRANSCRIPTIONAL REGULATOR"/>
    <property type="match status" value="1"/>
</dbReference>
<keyword evidence="2 5" id="KW-0238">DNA-binding</keyword>
<dbReference type="InterPro" id="IPR036390">
    <property type="entry name" value="WH_DNA-bd_sf"/>
</dbReference>
<sequence length="181" mass="20605">MSRTPVREALIRLEAEGLLELMPRRGARIIGVKQSDLKDVYEILEVLLPVAVAGAARSGVDGEQSAFLEGLIRQLERAADDKSAERWLEADDQFHLALTSLHGNMRLYKQMRDLLDQIFRPRTVLAKLREQMPVEPAYHWALLNAVDDLRPEDAADRVLQNLRANRDGFDDMFERCGLKVI</sequence>
<comment type="caution">
    <text evidence="5">The sequence shown here is derived from an EMBL/GenBank/DDBJ whole genome shotgun (WGS) entry which is preliminary data.</text>
</comment>
<evidence type="ECO:0000256" key="3">
    <source>
        <dbReference type="ARBA" id="ARBA00023163"/>
    </source>
</evidence>
<dbReference type="GO" id="GO:0003677">
    <property type="term" value="F:DNA binding"/>
    <property type="evidence" value="ECO:0007669"/>
    <property type="project" value="UniProtKB-KW"/>
</dbReference>
<feature type="domain" description="GntR C-terminal" evidence="4">
    <location>
        <begin position="39"/>
        <end position="164"/>
    </location>
</feature>
<dbReference type="Gene3D" id="1.10.10.10">
    <property type="entry name" value="Winged helix-like DNA-binding domain superfamily/Winged helix DNA-binding domain"/>
    <property type="match status" value="1"/>
</dbReference>
<dbReference type="InterPro" id="IPR008920">
    <property type="entry name" value="TF_FadR/GntR_C"/>
</dbReference>
<dbReference type="Proteomes" id="UP000320593">
    <property type="component" value="Unassembled WGS sequence"/>
</dbReference>
<dbReference type="InterPro" id="IPR036388">
    <property type="entry name" value="WH-like_DNA-bd_sf"/>
</dbReference>
<dbReference type="GO" id="GO:0003700">
    <property type="term" value="F:DNA-binding transcription factor activity"/>
    <property type="evidence" value="ECO:0007669"/>
    <property type="project" value="InterPro"/>
</dbReference>
<dbReference type="SMART" id="SM00895">
    <property type="entry name" value="FCD"/>
    <property type="match status" value="1"/>
</dbReference>
<evidence type="ECO:0000259" key="4">
    <source>
        <dbReference type="SMART" id="SM00895"/>
    </source>
</evidence>
<gene>
    <name evidence="5" type="ORF">JM93_02612</name>
</gene>
<keyword evidence="6" id="KW-1185">Reference proteome</keyword>
<dbReference type="Pfam" id="PF00392">
    <property type="entry name" value="GntR"/>
    <property type="match status" value="1"/>
</dbReference>
<dbReference type="Gene3D" id="1.20.120.530">
    <property type="entry name" value="GntR ligand-binding domain-like"/>
    <property type="match status" value="1"/>
</dbReference>
<proteinExistence type="predicted"/>
<protein>
    <submittedName>
        <fullName evidence="5">DNA-binding GntR family transcriptional regulator</fullName>
    </submittedName>
</protein>
<accession>A0A562SX82</accession>
<keyword evidence="3" id="KW-0804">Transcription</keyword>
<dbReference type="SUPFAM" id="SSF48008">
    <property type="entry name" value="GntR ligand-binding domain-like"/>
    <property type="match status" value="1"/>
</dbReference>
<dbReference type="EMBL" id="VLLF01000006">
    <property type="protein sequence ID" value="TWI85905.1"/>
    <property type="molecule type" value="Genomic_DNA"/>
</dbReference>
<dbReference type="AlphaFoldDB" id="A0A562SX82"/>
<evidence type="ECO:0000313" key="6">
    <source>
        <dbReference type="Proteomes" id="UP000320593"/>
    </source>
</evidence>
<dbReference type="SUPFAM" id="SSF46785">
    <property type="entry name" value="Winged helix' DNA-binding domain"/>
    <property type="match status" value="1"/>
</dbReference>
<evidence type="ECO:0000256" key="1">
    <source>
        <dbReference type="ARBA" id="ARBA00023015"/>
    </source>
</evidence>
<dbReference type="InterPro" id="IPR011711">
    <property type="entry name" value="GntR_C"/>
</dbReference>
<dbReference type="InterPro" id="IPR000524">
    <property type="entry name" value="Tscrpt_reg_HTH_GntR"/>
</dbReference>
<keyword evidence="1" id="KW-0805">Transcription regulation</keyword>
<dbReference type="Pfam" id="PF07729">
    <property type="entry name" value="FCD"/>
    <property type="match status" value="1"/>
</dbReference>
<dbReference type="PANTHER" id="PTHR43537">
    <property type="entry name" value="TRANSCRIPTIONAL REGULATOR, GNTR FAMILY"/>
    <property type="match status" value="1"/>
</dbReference>
<organism evidence="5 6">
    <name type="scientific">Roseibium hamelinense</name>
    <dbReference type="NCBI Taxonomy" id="150831"/>
    <lineage>
        <taxon>Bacteria</taxon>
        <taxon>Pseudomonadati</taxon>
        <taxon>Pseudomonadota</taxon>
        <taxon>Alphaproteobacteria</taxon>
        <taxon>Hyphomicrobiales</taxon>
        <taxon>Stappiaceae</taxon>
        <taxon>Roseibium</taxon>
    </lineage>
</organism>
<name>A0A562SX82_9HYPH</name>
<reference evidence="5 6" key="1">
    <citation type="submission" date="2019-07" db="EMBL/GenBank/DDBJ databases">
        <title>Genomic Encyclopedia of Archaeal and Bacterial Type Strains, Phase II (KMG-II): from individual species to whole genera.</title>
        <authorList>
            <person name="Goeker M."/>
        </authorList>
    </citation>
    <scope>NUCLEOTIDE SEQUENCE [LARGE SCALE GENOMIC DNA]</scope>
    <source>
        <strain evidence="5 6">ATCC BAA-252</strain>
    </source>
</reference>
<evidence type="ECO:0000256" key="2">
    <source>
        <dbReference type="ARBA" id="ARBA00023125"/>
    </source>
</evidence>
<evidence type="ECO:0000313" key="5">
    <source>
        <dbReference type="EMBL" id="TWI85905.1"/>
    </source>
</evidence>